<evidence type="ECO:0000256" key="11">
    <source>
        <dbReference type="ARBA" id="ARBA00023211"/>
    </source>
</evidence>
<comment type="cofactor">
    <cofactor evidence="3">
        <name>Fe(2+)</name>
        <dbReference type="ChEBI" id="CHEBI:29033"/>
    </cofactor>
</comment>
<keyword evidence="8" id="KW-0378">Hydrolase</keyword>
<comment type="subcellular location">
    <subcellularLocation>
        <location evidence="4">Nucleus</location>
    </subcellularLocation>
</comment>
<dbReference type="CDD" id="cd00844">
    <property type="entry name" value="MPP_Dbr1_N"/>
    <property type="match status" value="1"/>
</dbReference>
<dbReference type="AlphaFoldDB" id="A0A061AP70"/>
<feature type="region of interest" description="Disordered" evidence="13">
    <location>
        <begin position="248"/>
        <end position="272"/>
    </location>
</feature>
<dbReference type="GO" id="GO:0046872">
    <property type="term" value="F:metal ion binding"/>
    <property type="evidence" value="ECO:0007669"/>
    <property type="project" value="UniProtKB-KW"/>
</dbReference>
<name>A0A061AP70_CYBFA</name>
<gene>
    <name evidence="16" type="ORF">BON22_4508</name>
    <name evidence="15" type="ORF">CYFA0S_03e02410g</name>
</gene>
<keyword evidence="9" id="KW-0862">Zinc</keyword>
<dbReference type="Pfam" id="PF05011">
    <property type="entry name" value="DBR1"/>
    <property type="match status" value="1"/>
</dbReference>
<dbReference type="GO" id="GO:0008419">
    <property type="term" value="F:RNA lariat debranching enzyme activity"/>
    <property type="evidence" value="ECO:0007669"/>
    <property type="project" value="TreeGrafter"/>
</dbReference>
<evidence type="ECO:0000256" key="7">
    <source>
        <dbReference type="ARBA" id="ARBA00022723"/>
    </source>
</evidence>
<protein>
    <submittedName>
        <fullName evidence="15">CYFA0S03e02410g1_1</fullName>
    </submittedName>
    <submittedName>
        <fullName evidence="16">Lariat debranching enzyme</fullName>
    </submittedName>
</protein>
<dbReference type="OrthoDB" id="407609at2759"/>
<evidence type="ECO:0000256" key="9">
    <source>
        <dbReference type="ARBA" id="ARBA00022833"/>
    </source>
</evidence>
<evidence type="ECO:0000256" key="1">
    <source>
        <dbReference type="ARBA" id="ARBA00001936"/>
    </source>
</evidence>
<sequence length="464" mass="52892">MSRTVRVAVEGCCHGELHKIYAEINKLPQKSRPELLIICGDFQSLRSPNDFSSLAVPDKYKRLGDFSAYYREKSKAPVLTIFVGGNHEASNFLSEIPYGGWVAPNIYYMGLSSVLWYKGLRIGGISGIYNEHNFYKPRTETAPFDRSSLRSVYHTRFAEFLKMSLIRDKSINCFMSHDWPEGIVHHGDTRRLLKIKPFFKTDIDKGELGSPPARELLKRLMPHYWFSAHLHVKFEATVNHEIDEEASMKRKLSDSASNAVKKPKNDDEIDLDFDKDIPAPAIEQTTPLNNDEIELDIEDHQGTTSSNHEEIELDLDSTDASSKTDEINIDSSKSTSIPIAPQALAKGFSQTNFLALDKVIPGRGFMEFLEIPVTNEHPSANDSDLWYDMEYIKITKWFDKFKRGQGFQRLSMESVTPDLIDQLCKDIDLVKMPADLKLKVPKNFKPNLKNPSLQTEQFKKTFGM</sequence>
<evidence type="ECO:0000256" key="5">
    <source>
        <dbReference type="ARBA" id="ARBA00006045"/>
    </source>
</evidence>
<dbReference type="PANTHER" id="PTHR12849">
    <property type="entry name" value="RNA LARIAT DEBRANCHING ENZYME"/>
    <property type="match status" value="1"/>
</dbReference>
<reference evidence="15" key="1">
    <citation type="journal article" date="2014" name="Genome Announc.">
        <title>Genome sequence of the yeast Cyberlindnera fabianii (Hansenula fabianii).</title>
        <authorList>
            <person name="Freel K.C."/>
            <person name="Sarilar V."/>
            <person name="Neuveglise C."/>
            <person name="Devillers H."/>
            <person name="Friedrich A."/>
            <person name="Schacherer J."/>
        </authorList>
    </citation>
    <scope>NUCLEOTIDE SEQUENCE</scope>
    <source>
        <strain evidence="15">YJS4271</strain>
    </source>
</reference>
<dbReference type="Gene3D" id="3.60.21.10">
    <property type="match status" value="1"/>
</dbReference>
<dbReference type="GO" id="GO:0005634">
    <property type="term" value="C:nucleus"/>
    <property type="evidence" value="ECO:0007669"/>
    <property type="project" value="UniProtKB-SubCell"/>
</dbReference>
<dbReference type="InterPro" id="IPR004843">
    <property type="entry name" value="Calcineurin-like_PHP"/>
</dbReference>
<evidence type="ECO:0000256" key="12">
    <source>
        <dbReference type="ARBA" id="ARBA00023242"/>
    </source>
</evidence>
<dbReference type="SMART" id="SM01124">
    <property type="entry name" value="DBR1"/>
    <property type="match status" value="1"/>
</dbReference>
<evidence type="ECO:0000313" key="15">
    <source>
        <dbReference type="EMBL" id="CDR39352.1"/>
    </source>
</evidence>
<keyword evidence="12" id="KW-0539">Nucleus</keyword>
<keyword evidence="17" id="KW-1185">Reference proteome</keyword>
<evidence type="ECO:0000256" key="10">
    <source>
        <dbReference type="ARBA" id="ARBA00023004"/>
    </source>
</evidence>
<comment type="cofactor">
    <cofactor evidence="1">
        <name>Mn(2+)</name>
        <dbReference type="ChEBI" id="CHEBI:29035"/>
    </cofactor>
</comment>
<organism evidence="15">
    <name type="scientific">Cyberlindnera fabianii</name>
    <name type="common">Yeast</name>
    <name type="synonym">Hansenula fabianii</name>
    <dbReference type="NCBI Taxonomy" id="36022"/>
    <lineage>
        <taxon>Eukaryota</taxon>
        <taxon>Fungi</taxon>
        <taxon>Dikarya</taxon>
        <taxon>Ascomycota</taxon>
        <taxon>Saccharomycotina</taxon>
        <taxon>Saccharomycetes</taxon>
        <taxon>Phaffomycetales</taxon>
        <taxon>Phaffomycetaceae</taxon>
        <taxon>Cyberlindnera</taxon>
    </lineage>
</organism>
<evidence type="ECO:0000256" key="8">
    <source>
        <dbReference type="ARBA" id="ARBA00022801"/>
    </source>
</evidence>
<dbReference type="GO" id="GO:0000398">
    <property type="term" value="P:mRNA splicing, via spliceosome"/>
    <property type="evidence" value="ECO:0007669"/>
    <property type="project" value="TreeGrafter"/>
</dbReference>
<accession>A0A061AP70</accession>
<keyword evidence="7" id="KW-0479">Metal-binding</keyword>
<proteinExistence type="inferred from homology"/>
<dbReference type="Proteomes" id="UP000189513">
    <property type="component" value="Unassembled WGS sequence"/>
</dbReference>
<reference evidence="16" key="3">
    <citation type="submission" date="2017-01" db="EMBL/GenBank/DDBJ databases">
        <authorList>
            <person name="Mah S.A."/>
            <person name="Swanson W.J."/>
            <person name="Moy G.W."/>
            <person name="Vacquier V.D."/>
        </authorList>
    </citation>
    <scope>NUCLEOTIDE SEQUENCE [LARGE SCALE GENOMIC DNA]</scope>
    <source>
        <strain evidence="16">65</strain>
    </source>
</reference>
<dbReference type="SUPFAM" id="SSF56300">
    <property type="entry name" value="Metallo-dependent phosphatases"/>
    <property type="match status" value="1"/>
</dbReference>
<dbReference type="EMBL" id="MPUK01000010">
    <property type="protein sequence ID" value="ONH65553.1"/>
    <property type="molecule type" value="Genomic_DNA"/>
</dbReference>
<keyword evidence="11" id="KW-0464">Manganese</keyword>
<evidence type="ECO:0000259" key="14">
    <source>
        <dbReference type="SMART" id="SM01124"/>
    </source>
</evidence>
<keyword evidence="6" id="KW-0507">mRNA processing</keyword>
<evidence type="ECO:0000256" key="3">
    <source>
        <dbReference type="ARBA" id="ARBA00001954"/>
    </source>
</evidence>
<evidence type="ECO:0000256" key="4">
    <source>
        <dbReference type="ARBA" id="ARBA00004123"/>
    </source>
</evidence>
<evidence type="ECO:0000256" key="6">
    <source>
        <dbReference type="ARBA" id="ARBA00022664"/>
    </source>
</evidence>
<dbReference type="InterPro" id="IPR029052">
    <property type="entry name" value="Metallo-depent_PP-like"/>
</dbReference>
<feature type="domain" description="Lariat debranching enzyme C-terminal" evidence="14">
    <location>
        <begin position="339"/>
        <end position="460"/>
    </location>
</feature>
<keyword evidence="10" id="KW-0408">Iron</keyword>
<evidence type="ECO:0000256" key="13">
    <source>
        <dbReference type="SAM" id="MobiDB-lite"/>
    </source>
</evidence>
<dbReference type="InterPro" id="IPR041816">
    <property type="entry name" value="Dbr1_N"/>
</dbReference>
<dbReference type="OMA" id="PLKYWEN"/>
<dbReference type="VEuPathDB" id="FungiDB:BON22_4508"/>
<comment type="cofactor">
    <cofactor evidence="2">
        <name>Zn(2+)</name>
        <dbReference type="ChEBI" id="CHEBI:29105"/>
    </cofactor>
</comment>
<reference evidence="17" key="2">
    <citation type="journal article" date="2017" name="Genome Announc.">
        <title>Genome sequences of Cyberlindnera fabianii 65, Pichia kudriavzevii 129, and Saccharomyces cerevisiae 131 isolated from fermented masau fruits in Zimbabwe.</title>
        <authorList>
            <person name="van Rijswijck I.M.H."/>
            <person name="Derks M.F.L."/>
            <person name="Abee T."/>
            <person name="de Ridder D."/>
            <person name="Smid E.J."/>
        </authorList>
    </citation>
    <scope>NUCLEOTIDE SEQUENCE [LARGE SCALE GENOMIC DNA]</scope>
    <source>
        <strain evidence="17">65</strain>
    </source>
</reference>
<evidence type="ECO:0000313" key="17">
    <source>
        <dbReference type="Proteomes" id="UP000189513"/>
    </source>
</evidence>
<dbReference type="EMBL" id="LK052888">
    <property type="protein sequence ID" value="CDR39352.1"/>
    <property type="molecule type" value="Genomic_DNA"/>
</dbReference>
<dbReference type="STRING" id="36022.A0A061AP70"/>
<dbReference type="Pfam" id="PF00149">
    <property type="entry name" value="Metallophos"/>
    <property type="match status" value="1"/>
</dbReference>
<comment type="similarity">
    <text evidence="5">Belongs to the lariat debranching enzyme family.</text>
</comment>
<dbReference type="PANTHER" id="PTHR12849:SF0">
    <property type="entry name" value="LARIAT DEBRANCHING ENZYME"/>
    <property type="match status" value="1"/>
</dbReference>
<evidence type="ECO:0000313" key="16">
    <source>
        <dbReference type="EMBL" id="ONH65553.1"/>
    </source>
</evidence>
<evidence type="ECO:0000256" key="2">
    <source>
        <dbReference type="ARBA" id="ARBA00001947"/>
    </source>
</evidence>
<dbReference type="InterPro" id="IPR007708">
    <property type="entry name" value="DBR1_C"/>
</dbReference>